<dbReference type="Proteomes" id="UP000663829">
    <property type="component" value="Unassembled WGS sequence"/>
</dbReference>
<keyword evidence="8" id="KW-1185">Reference proteome</keyword>
<evidence type="ECO:0000256" key="1">
    <source>
        <dbReference type="SAM" id="MobiDB-lite"/>
    </source>
</evidence>
<dbReference type="EMBL" id="CAJNOQ010002476">
    <property type="protein sequence ID" value="CAF0960436.1"/>
    <property type="molecule type" value="Genomic_DNA"/>
</dbReference>
<feature type="domain" description="Shisa N-terminal" evidence="3">
    <location>
        <begin position="383"/>
        <end position="432"/>
    </location>
</feature>
<evidence type="ECO:0000313" key="7">
    <source>
        <dbReference type="EMBL" id="CAF3735096.1"/>
    </source>
</evidence>
<dbReference type="OrthoDB" id="9976397at2759"/>
<protein>
    <recommendedName>
        <fullName evidence="3">Shisa N-terminal domain-containing protein</fullName>
    </recommendedName>
</protein>
<reference evidence="5" key="1">
    <citation type="submission" date="2021-02" db="EMBL/GenBank/DDBJ databases">
        <authorList>
            <person name="Nowell W R."/>
        </authorList>
    </citation>
    <scope>NUCLEOTIDE SEQUENCE</scope>
</reference>
<feature type="compositionally biased region" description="Low complexity" evidence="1">
    <location>
        <begin position="149"/>
        <end position="184"/>
    </location>
</feature>
<dbReference type="Proteomes" id="UP000682733">
    <property type="component" value="Unassembled WGS sequence"/>
</dbReference>
<evidence type="ECO:0000259" key="3">
    <source>
        <dbReference type="Pfam" id="PF13908"/>
    </source>
</evidence>
<evidence type="ECO:0000313" key="4">
    <source>
        <dbReference type="EMBL" id="CAF0843333.1"/>
    </source>
</evidence>
<gene>
    <name evidence="5" type="ORF">GPM918_LOCUS11725</name>
    <name evidence="4" type="ORF">OVA965_LOCUS6759</name>
    <name evidence="7" type="ORF">SRO942_LOCUS11726</name>
    <name evidence="6" type="ORF">TMI583_LOCUS6755</name>
</gene>
<feature type="region of interest" description="Disordered" evidence="1">
    <location>
        <begin position="209"/>
        <end position="293"/>
    </location>
</feature>
<name>A0A814DYK4_9BILA</name>
<evidence type="ECO:0000313" key="6">
    <source>
        <dbReference type="EMBL" id="CAF3628392.1"/>
    </source>
</evidence>
<feature type="region of interest" description="Disordered" evidence="1">
    <location>
        <begin position="134"/>
        <end position="186"/>
    </location>
</feature>
<sequence>MLSTCELNAIRYRRQVANDGLINPNFKPGTGSVFQGSNNNKNIVDQQYPPPSGYISNINYDNQKQQYFDNNNQQQPPIYNNQLQQASLNNPLQNYNQQQPPIYNNQQQQSSLNNPPQNFGPVQQDQYLNLPTDRRPQQKQQLSRDGNFQPDPQQRINQQQLPSYQNYPQQGQQQQQQQFPGPSQSRLINQQEPLNANQQQVPKVINNQQVPNFNPNVQNFPQNPVNKQQSQQLQQNYPSDGIQTNNQQQQQRVPPIYTDSQNFPLQQQPPPQNDRSNPGYQPSNVDNKGGNVFAKSKGIYRSGNFQPSPLVSNGWFNTNNEKWLLSNGYFVGDSQGPMSLMDKTKNVGSTGGQLIMSKLAKTFLSKGEKTYPKYATSKGRGSACINSDNFDGFTYGSFPCPLSDTDSNAIFCCGPKNRQYCCNTQEYSAEQRYRIDGRSAKAVKVNRSKTVALATVLPILAVLLIIGIGTVVIMKYLRSNRAKTYGRYNTHTGSSSSHKSDQSQPLNAANAFPEYERQPDAP</sequence>
<keyword evidence="2" id="KW-0472">Membrane</keyword>
<feature type="compositionally biased region" description="Polar residues" evidence="1">
    <location>
        <begin position="273"/>
        <end position="286"/>
    </location>
</feature>
<keyword evidence="2" id="KW-1133">Transmembrane helix</keyword>
<dbReference type="EMBL" id="CAJOBC010002476">
    <property type="protein sequence ID" value="CAF3735096.1"/>
    <property type="molecule type" value="Genomic_DNA"/>
</dbReference>
<dbReference type="InterPro" id="IPR053891">
    <property type="entry name" value="Shisa_N"/>
</dbReference>
<dbReference type="Proteomes" id="UP000677228">
    <property type="component" value="Unassembled WGS sequence"/>
</dbReference>
<proteinExistence type="predicted"/>
<dbReference type="AlphaFoldDB" id="A0A814DYK4"/>
<accession>A0A814DYK4</accession>
<dbReference type="EMBL" id="CAJNOK010002072">
    <property type="protein sequence ID" value="CAF0843333.1"/>
    <property type="molecule type" value="Genomic_DNA"/>
</dbReference>
<feature type="region of interest" description="Disordered" evidence="1">
    <location>
        <begin position="105"/>
        <end position="124"/>
    </location>
</feature>
<comment type="caution">
    <text evidence="5">The sequence shown here is derived from an EMBL/GenBank/DDBJ whole genome shotgun (WGS) entry which is preliminary data.</text>
</comment>
<organism evidence="5 8">
    <name type="scientific">Didymodactylos carnosus</name>
    <dbReference type="NCBI Taxonomy" id="1234261"/>
    <lineage>
        <taxon>Eukaryota</taxon>
        <taxon>Metazoa</taxon>
        <taxon>Spiralia</taxon>
        <taxon>Gnathifera</taxon>
        <taxon>Rotifera</taxon>
        <taxon>Eurotatoria</taxon>
        <taxon>Bdelloidea</taxon>
        <taxon>Philodinida</taxon>
        <taxon>Philodinidae</taxon>
        <taxon>Didymodactylos</taxon>
    </lineage>
</organism>
<feature type="compositionally biased region" description="Low complexity" evidence="1">
    <location>
        <begin position="209"/>
        <end position="251"/>
    </location>
</feature>
<feature type="compositionally biased region" description="Low complexity" evidence="1">
    <location>
        <begin position="105"/>
        <end position="117"/>
    </location>
</feature>
<feature type="region of interest" description="Disordered" evidence="1">
    <location>
        <begin position="488"/>
        <end position="522"/>
    </location>
</feature>
<dbReference type="EMBL" id="CAJOBA010002072">
    <property type="protein sequence ID" value="CAF3628392.1"/>
    <property type="molecule type" value="Genomic_DNA"/>
</dbReference>
<evidence type="ECO:0000313" key="8">
    <source>
        <dbReference type="Proteomes" id="UP000663829"/>
    </source>
</evidence>
<dbReference type="Pfam" id="PF13908">
    <property type="entry name" value="Shisa_N"/>
    <property type="match status" value="1"/>
</dbReference>
<dbReference type="Proteomes" id="UP000681722">
    <property type="component" value="Unassembled WGS sequence"/>
</dbReference>
<keyword evidence="2" id="KW-0812">Transmembrane</keyword>
<feature type="transmembrane region" description="Helical" evidence="2">
    <location>
        <begin position="451"/>
        <end position="477"/>
    </location>
</feature>
<evidence type="ECO:0000313" key="5">
    <source>
        <dbReference type="EMBL" id="CAF0960436.1"/>
    </source>
</evidence>
<evidence type="ECO:0000256" key="2">
    <source>
        <dbReference type="SAM" id="Phobius"/>
    </source>
</evidence>